<dbReference type="RefSeq" id="WP_013604849.1">
    <property type="nucleotide sequence ID" value="NC_015151.1"/>
</dbReference>
<dbReference type="EMBL" id="CP002529">
    <property type="protein sequence ID" value="ADY01687.1"/>
    <property type="molecule type" value="Genomic_DNA"/>
</dbReference>
<proteinExistence type="predicted"/>
<accession>F0QTH4</accession>
<gene>
    <name evidence="1" type="ordered locus">VMUT_1482</name>
</gene>
<dbReference type="Proteomes" id="UP000007485">
    <property type="component" value="Chromosome"/>
</dbReference>
<dbReference type="AlphaFoldDB" id="F0QTH4"/>
<name>F0QTH4_VULM7</name>
<dbReference type="HOGENOM" id="CLU_1292096_0_0_2"/>
<evidence type="ECO:0000313" key="1">
    <source>
        <dbReference type="EMBL" id="ADY01687.1"/>
    </source>
</evidence>
<sequence>MMLFELHNVNIDDVINMVGKVMEVKYGPERLEGNIARIRPNLTYFGNDEYHVHAFNYADNVIVHVFLHKFIEDGFLYDVKAVTEYIRDNLDNAITIFRDWINALHPIIGIVTPYDWPLTETLPESDVDNTLLQKVREDVCGSIAIMYITNEPSIISTMIIKLLENPLPFIVGDISVLGGTEYLKTPKELLEKLSNRCRVEVRGEFAIIRGPQR</sequence>
<protein>
    <submittedName>
        <fullName evidence="1">Uncharacterized protein</fullName>
    </submittedName>
</protein>
<reference evidence="1 2" key="1">
    <citation type="journal article" date="2011" name="J. Bacteriol.">
        <title>Complete genome sequence of 'Vulcanisaeta moutnovskia' strain 768-28, a novel member of the hyperthermophilic crenarchaeal genus vulcanisaeta.</title>
        <authorList>
            <person name="Gumerov V.M."/>
            <person name="Mardanov A.V."/>
            <person name="Beletsky A.V."/>
            <person name="Prokofeva M.I."/>
            <person name="Bonch-Osmolovskaya E.A."/>
            <person name="Ravin N.V."/>
            <person name="Skryabin K.G."/>
        </authorList>
    </citation>
    <scope>NUCLEOTIDE SEQUENCE [LARGE SCALE GENOMIC DNA]</scope>
    <source>
        <strain evidence="1 2">768-28</strain>
    </source>
</reference>
<evidence type="ECO:0000313" key="2">
    <source>
        <dbReference type="Proteomes" id="UP000007485"/>
    </source>
</evidence>
<keyword evidence="2" id="KW-1185">Reference proteome</keyword>
<organism evidence="1 2">
    <name type="scientific">Vulcanisaeta moutnovskia (strain 768-28)</name>
    <dbReference type="NCBI Taxonomy" id="985053"/>
    <lineage>
        <taxon>Archaea</taxon>
        <taxon>Thermoproteota</taxon>
        <taxon>Thermoprotei</taxon>
        <taxon>Thermoproteales</taxon>
        <taxon>Thermoproteaceae</taxon>
        <taxon>Vulcanisaeta</taxon>
    </lineage>
</organism>
<dbReference type="GeneID" id="10289134"/>
<dbReference type="KEGG" id="vmo:VMUT_1482"/>